<dbReference type="PIRSF" id="PIRSF035040">
    <property type="entry name" value="UCP035040_CBS_Lmo0553"/>
    <property type="match status" value="1"/>
</dbReference>
<dbReference type="InterPro" id="IPR046342">
    <property type="entry name" value="CBS_dom_sf"/>
</dbReference>
<dbReference type="Pfam" id="PF22190">
    <property type="entry name" value="TTHA0829-like_ACT"/>
    <property type="match status" value="1"/>
</dbReference>
<dbReference type="InterPro" id="IPR017036">
    <property type="entry name" value="Lmo0553-like"/>
</dbReference>
<protein>
    <submittedName>
        <fullName evidence="5">CBS domain-containing protein</fullName>
    </submittedName>
</protein>
<evidence type="ECO:0000259" key="3">
    <source>
        <dbReference type="PROSITE" id="PS51371"/>
    </source>
</evidence>
<evidence type="ECO:0000259" key="4">
    <source>
        <dbReference type="PROSITE" id="PS51671"/>
    </source>
</evidence>
<dbReference type="InterPro" id="IPR045865">
    <property type="entry name" value="ACT-like_dom_sf"/>
</dbReference>
<evidence type="ECO:0000313" key="5">
    <source>
        <dbReference type="EMBL" id="VTQ94008.1"/>
    </source>
</evidence>
<dbReference type="RefSeq" id="WP_138210782.1">
    <property type="nucleotide sequence ID" value="NZ_CBCRUQ010000002.1"/>
</dbReference>
<dbReference type="SUPFAM" id="SSF55021">
    <property type="entry name" value="ACT-like"/>
    <property type="match status" value="1"/>
</dbReference>
<keyword evidence="6" id="KW-1185">Reference proteome</keyword>
<dbReference type="AlphaFoldDB" id="A0A4U9RQQ4"/>
<keyword evidence="1 2" id="KW-0129">CBS domain</keyword>
<accession>A0A4U9RQQ4</accession>
<dbReference type="PROSITE" id="PS51671">
    <property type="entry name" value="ACT"/>
    <property type="match status" value="1"/>
</dbReference>
<dbReference type="Gene3D" id="3.10.580.10">
    <property type="entry name" value="CBS-domain"/>
    <property type="match status" value="1"/>
</dbReference>
<dbReference type="Proteomes" id="UP000308489">
    <property type="component" value="Chromosome 1"/>
</dbReference>
<name>A0A4U9RQQ4_HATHI</name>
<evidence type="ECO:0000256" key="1">
    <source>
        <dbReference type="ARBA" id="ARBA00023122"/>
    </source>
</evidence>
<sequence length="206" mass="23538">MFVNNLMLPKEKLITVSPKETVKKALELIEEHKFLSIPVSEGNKFYGTISKERIYTFYFEKNLDKKSLLEEFLVENVLREDVPRINPMAQIEEASHFLATKNTAFVAVINASNQFEGIITHNAVFKQFTELFGLNRGKRISVIAHDIPGQISKLSKIITENNARIISFVVVDPKSLTEVKEIVIRVNADNFDDILRKIRDAGFKVQ</sequence>
<dbReference type="PROSITE" id="PS51371">
    <property type="entry name" value="CBS"/>
    <property type="match status" value="1"/>
</dbReference>
<evidence type="ECO:0000313" key="6">
    <source>
        <dbReference type="Proteomes" id="UP000308489"/>
    </source>
</evidence>
<dbReference type="PANTHER" id="PTHR43080:SF2">
    <property type="entry name" value="CBS DOMAIN-CONTAINING PROTEIN"/>
    <property type="match status" value="1"/>
</dbReference>
<dbReference type="Pfam" id="PF00571">
    <property type="entry name" value="CBS"/>
    <property type="match status" value="2"/>
</dbReference>
<dbReference type="CDD" id="cd02205">
    <property type="entry name" value="CBS_pair_SF"/>
    <property type="match status" value="1"/>
</dbReference>
<dbReference type="OrthoDB" id="1706107at2"/>
<dbReference type="InterPro" id="IPR000644">
    <property type="entry name" value="CBS_dom"/>
</dbReference>
<dbReference type="SUPFAM" id="SSF54631">
    <property type="entry name" value="CBS-domain pair"/>
    <property type="match status" value="1"/>
</dbReference>
<dbReference type="EMBL" id="LR590481">
    <property type="protein sequence ID" value="VTQ94008.1"/>
    <property type="molecule type" value="Genomic_DNA"/>
</dbReference>
<evidence type="ECO:0000256" key="2">
    <source>
        <dbReference type="PROSITE-ProRule" id="PRU00703"/>
    </source>
</evidence>
<organism evidence="5 6">
    <name type="scientific">Hathewaya histolytica</name>
    <name type="common">Clostridium histolyticum</name>
    <dbReference type="NCBI Taxonomy" id="1498"/>
    <lineage>
        <taxon>Bacteria</taxon>
        <taxon>Bacillati</taxon>
        <taxon>Bacillota</taxon>
        <taxon>Clostridia</taxon>
        <taxon>Eubacteriales</taxon>
        <taxon>Clostridiaceae</taxon>
        <taxon>Hathewaya</taxon>
    </lineage>
</organism>
<feature type="domain" description="CBS" evidence="3">
    <location>
        <begin position="7"/>
        <end position="65"/>
    </location>
</feature>
<feature type="domain" description="ACT" evidence="4">
    <location>
        <begin position="139"/>
        <end position="206"/>
    </location>
</feature>
<dbReference type="KEGG" id="hhw:NCTC503_02231"/>
<dbReference type="PANTHER" id="PTHR43080">
    <property type="entry name" value="CBS DOMAIN-CONTAINING PROTEIN CBSX3, MITOCHONDRIAL"/>
    <property type="match status" value="1"/>
</dbReference>
<gene>
    <name evidence="5" type="ORF">NCTC503_02231</name>
</gene>
<reference evidence="5 6" key="1">
    <citation type="submission" date="2019-05" db="EMBL/GenBank/DDBJ databases">
        <authorList>
            <consortium name="Pathogen Informatics"/>
        </authorList>
    </citation>
    <scope>NUCLEOTIDE SEQUENCE [LARGE SCALE GENOMIC DNA]</scope>
    <source>
        <strain evidence="5 6">NCTC503</strain>
    </source>
</reference>
<dbReference type="InterPro" id="IPR051257">
    <property type="entry name" value="Diverse_CBS-Domain"/>
</dbReference>
<proteinExistence type="predicted"/>
<dbReference type="InterPro" id="IPR002912">
    <property type="entry name" value="ACT_dom"/>
</dbReference>